<dbReference type="OrthoDB" id="9805821at2"/>
<proteinExistence type="inferred from homology"/>
<dbReference type="Pfam" id="PF14310">
    <property type="entry name" value="Fn3-like"/>
    <property type="match status" value="1"/>
</dbReference>
<dbReference type="AlphaFoldDB" id="A0A430B0L0"/>
<dbReference type="InterPro" id="IPR001764">
    <property type="entry name" value="Glyco_hydro_3_N"/>
</dbReference>
<organism evidence="4 5">
    <name type="scientific">Vagococcus acidifermentans</name>
    <dbReference type="NCBI Taxonomy" id="564710"/>
    <lineage>
        <taxon>Bacteria</taxon>
        <taxon>Bacillati</taxon>
        <taxon>Bacillota</taxon>
        <taxon>Bacilli</taxon>
        <taxon>Lactobacillales</taxon>
        <taxon>Enterococcaceae</taxon>
        <taxon>Vagococcus</taxon>
    </lineage>
</organism>
<dbReference type="PANTHER" id="PTHR42715">
    <property type="entry name" value="BETA-GLUCOSIDASE"/>
    <property type="match status" value="1"/>
</dbReference>
<evidence type="ECO:0000259" key="3">
    <source>
        <dbReference type="SMART" id="SM01217"/>
    </source>
</evidence>
<dbReference type="EMBL" id="NGKC01000002">
    <property type="protein sequence ID" value="RSU13781.1"/>
    <property type="molecule type" value="Genomic_DNA"/>
</dbReference>
<dbReference type="InterPro" id="IPR036881">
    <property type="entry name" value="Glyco_hydro_3_C_sf"/>
</dbReference>
<keyword evidence="5" id="KW-1185">Reference proteome</keyword>
<sequence>MSDKELISRMTLAEKASLMSGENFWNTKAIDRLGIPSIMLTDGPHGLRKQGGKADHLGLNKSLPATCFPTAATLANSWDKQLMHEMGVSLAKECVKEEVSVILGPGLNIKRNPLCGRNFEYFSEDPYLTGELAAAMVAGIQEQGVSACPKHFAVNSQEHMRMTINEIVDERSLREIYLEGFRKVVEQAQPWTIMSSYNQVNGIFANENQHLMNDILYGDWGYEGVMVTDWGGNNDRVSGLKAHNQLEMPSTNGITDQEIIAAVEAGTLDESILDDAVMHLLRLIDKTHRASGEKCDVDMAVQHEKAVSFAKRSLVLLKNDHQQLPLTEQQSIGIIGDFAEKPRYQGAGSSLINPTKVPAPLDVLRDSDLQVAGFASGFKRMGGKSGRLLNQAVELAKTVDTVLLFVGLDESSEAEGVDRKHLRLPDNQLQLIDAVSAVNDNIVLLIAGGGVIEMPFEPKVSAILHTYLPGQGGAEALAEILTGKANPSGKTSETFPLRYEDTPSAPYYPGKEATAEHREGLFVGYRYFDTTDTPVLYPFGYGLSYTTFSYSELKRDGLNVSFNVTNTGTVAGEEIAQLYLAKKDSQIFRAKRELKGFEKIYLAPGETKTVRIDLCRHDFEYYSIKTNSWQIESGEYDVQIGSSIADIHLQTQIVMTGVGDVSEYGSTRFPLYIKGAAQKISDREFAELLGYTPPAALWDPQKPLGMNDTIAQARYKHWLGKATYGLVAFIRDMFMLFQNPIWSNNMYFVINMPFRQMERFTGGKISQKMVERYLRILNK</sequence>
<dbReference type="RefSeq" id="WP_126812066.1">
    <property type="nucleotide sequence ID" value="NZ_NGKC01000002.1"/>
</dbReference>
<name>A0A430B0L0_9ENTE</name>
<gene>
    <name evidence="4" type="ORF">CBF27_02455</name>
</gene>
<feature type="domain" description="Fibronectin type III-like" evidence="3">
    <location>
        <begin position="574"/>
        <end position="644"/>
    </location>
</feature>
<evidence type="ECO:0000313" key="5">
    <source>
        <dbReference type="Proteomes" id="UP000286773"/>
    </source>
</evidence>
<dbReference type="PRINTS" id="PR00133">
    <property type="entry name" value="GLHYDRLASE3"/>
</dbReference>
<dbReference type="Gene3D" id="3.40.50.1700">
    <property type="entry name" value="Glycoside hydrolase family 3 C-terminal domain"/>
    <property type="match status" value="1"/>
</dbReference>
<protein>
    <submittedName>
        <fullName evidence="4">Glycosyl hydrolase</fullName>
    </submittedName>
</protein>
<dbReference type="Pfam" id="PF01915">
    <property type="entry name" value="Glyco_hydro_3_C"/>
    <property type="match status" value="1"/>
</dbReference>
<dbReference type="Pfam" id="PF00933">
    <property type="entry name" value="Glyco_hydro_3"/>
    <property type="match status" value="1"/>
</dbReference>
<dbReference type="InterPro" id="IPR036962">
    <property type="entry name" value="Glyco_hydro_3_N_sf"/>
</dbReference>
<dbReference type="InterPro" id="IPR050288">
    <property type="entry name" value="Cellulose_deg_GH3"/>
</dbReference>
<reference evidence="4 5" key="1">
    <citation type="submission" date="2017-05" db="EMBL/GenBank/DDBJ databases">
        <title>Vagococcus spp. assemblies.</title>
        <authorList>
            <person name="Gulvik C.A."/>
        </authorList>
    </citation>
    <scope>NUCLEOTIDE SEQUENCE [LARGE SCALE GENOMIC DNA]</scope>
    <source>
        <strain evidence="4 5">LMG 24798</strain>
    </source>
</reference>
<dbReference type="InterPro" id="IPR026891">
    <property type="entry name" value="Fn3-like"/>
</dbReference>
<dbReference type="InterPro" id="IPR013783">
    <property type="entry name" value="Ig-like_fold"/>
</dbReference>
<dbReference type="SUPFAM" id="SSF52279">
    <property type="entry name" value="Beta-D-glucan exohydrolase, C-terminal domain"/>
    <property type="match status" value="1"/>
</dbReference>
<comment type="caution">
    <text evidence="4">The sequence shown here is derived from an EMBL/GenBank/DDBJ whole genome shotgun (WGS) entry which is preliminary data.</text>
</comment>
<evidence type="ECO:0000313" key="4">
    <source>
        <dbReference type="EMBL" id="RSU13781.1"/>
    </source>
</evidence>
<dbReference type="Gene3D" id="2.60.40.10">
    <property type="entry name" value="Immunoglobulins"/>
    <property type="match status" value="1"/>
</dbReference>
<dbReference type="Gene3D" id="3.20.20.300">
    <property type="entry name" value="Glycoside hydrolase, family 3, N-terminal domain"/>
    <property type="match status" value="1"/>
</dbReference>
<comment type="similarity">
    <text evidence="1">Belongs to the glycosyl hydrolase 3 family.</text>
</comment>
<dbReference type="FunFam" id="2.60.40.10:FF:000495">
    <property type="entry name" value="Periplasmic beta-glucosidase"/>
    <property type="match status" value="1"/>
</dbReference>
<dbReference type="InterPro" id="IPR002772">
    <property type="entry name" value="Glyco_hydro_3_C"/>
</dbReference>
<evidence type="ECO:0000256" key="1">
    <source>
        <dbReference type="ARBA" id="ARBA00005336"/>
    </source>
</evidence>
<keyword evidence="2 4" id="KW-0378">Hydrolase</keyword>
<dbReference type="GO" id="GO:0008422">
    <property type="term" value="F:beta-glucosidase activity"/>
    <property type="evidence" value="ECO:0007669"/>
    <property type="project" value="UniProtKB-ARBA"/>
</dbReference>
<dbReference type="PANTHER" id="PTHR42715:SF10">
    <property type="entry name" value="BETA-GLUCOSIDASE"/>
    <property type="match status" value="1"/>
</dbReference>
<dbReference type="Proteomes" id="UP000286773">
    <property type="component" value="Unassembled WGS sequence"/>
</dbReference>
<evidence type="ECO:0000256" key="2">
    <source>
        <dbReference type="ARBA" id="ARBA00022801"/>
    </source>
</evidence>
<dbReference type="InterPro" id="IPR017853">
    <property type="entry name" value="GH"/>
</dbReference>
<dbReference type="GO" id="GO:0005975">
    <property type="term" value="P:carbohydrate metabolic process"/>
    <property type="evidence" value="ECO:0007669"/>
    <property type="project" value="InterPro"/>
</dbReference>
<dbReference type="SMART" id="SM01217">
    <property type="entry name" value="Fn3_like"/>
    <property type="match status" value="1"/>
</dbReference>
<dbReference type="SUPFAM" id="SSF51445">
    <property type="entry name" value="(Trans)glycosidases"/>
    <property type="match status" value="1"/>
</dbReference>
<accession>A0A430B0L0</accession>